<evidence type="ECO:0000313" key="4">
    <source>
        <dbReference type="RefSeq" id="XP_032836746.1"/>
    </source>
</evidence>
<dbReference type="PANTHER" id="PTHR12449">
    <property type="entry name" value="DEATH DOMAIN-CONTAINING PROTEIN"/>
    <property type="match status" value="1"/>
</dbReference>
<feature type="compositionally biased region" description="Low complexity" evidence="1">
    <location>
        <begin position="639"/>
        <end position="655"/>
    </location>
</feature>
<dbReference type="InterPro" id="IPR039788">
    <property type="entry name" value="NOL4/NOL4L"/>
</dbReference>
<dbReference type="AlphaFoldDB" id="A0AAJ7UK81"/>
<evidence type="ECO:0000313" key="3">
    <source>
        <dbReference type="Proteomes" id="UP001318040"/>
    </source>
</evidence>
<dbReference type="InterPro" id="IPR056549">
    <property type="entry name" value="HTH_NOL4"/>
</dbReference>
<evidence type="ECO:0000259" key="2">
    <source>
        <dbReference type="Pfam" id="PF23079"/>
    </source>
</evidence>
<name>A0AAJ7UK81_PETMA</name>
<feature type="region of interest" description="Disordered" evidence="1">
    <location>
        <begin position="597"/>
        <end position="665"/>
    </location>
</feature>
<feature type="region of interest" description="Disordered" evidence="1">
    <location>
        <begin position="384"/>
        <end position="404"/>
    </location>
</feature>
<dbReference type="KEGG" id="pmrn:116958305"/>
<evidence type="ECO:0000256" key="1">
    <source>
        <dbReference type="SAM" id="MobiDB-lite"/>
    </source>
</evidence>
<dbReference type="RefSeq" id="XP_032836746.1">
    <property type="nucleotide sequence ID" value="XM_032980855.1"/>
</dbReference>
<keyword evidence="3" id="KW-1185">Reference proteome</keyword>
<dbReference type="Pfam" id="PF23079">
    <property type="entry name" value="HTH_NOL4_2nd"/>
    <property type="match status" value="1"/>
</dbReference>
<dbReference type="PANTHER" id="PTHR12449:SF22">
    <property type="entry name" value="NUCLEOLAR PROTEIN 4"/>
    <property type="match status" value="1"/>
</dbReference>
<feature type="domain" description="Nucleolar protein 4 helical" evidence="2">
    <location>
        <begin position="413"/>
        <end position="509"/>
    </location>
</feature>
<dbReference type="Proteomes" id="UP001318040">
    <property type="component" value="Chromosome 3"/>
</dbReference>
<feature type="region of interest" description="Disordered" evidence="1">
    <location>
        <begin position="542"/>
        <end position="573"/>
    </location>
</feature>
<gene>
    <name evidence="4" type="primary">LOC116958305</name>
</gene>
<feature type="region of interest" description="Disordered" evidence="1">
    <location>
        <begin position="302"/>
        <end position="349"/>
    </location>
</feature>
<protein>
    <submittedName>
        <fullName evidence="4">Nucleolar protein 4-like</fullName>
    </submittedName>
</protein>
<feature type="compositionally biased region" description="Low complexity" evidence="1">
    <location>
        <begin position="213"/>
        <end position="225"/>
    </location>
</feature>
<feature type="compositionally biased region" description="Pro residues" evidence="1">
    <location>
        <begin position="553"/>
        <end position="567"/>
    </location>
</feature>
<feature type="compositionally biased region" description="Basic and acidic residues" evidence="1">
    <location>
        <begin position="335"/>
        <end position="346"/>
    </location>
</feature>
<proteinExistence type="predicted"/>
<organism evidence="3 4">
    <name type="scientific">Petromyzon marinus</name>
    <name type="common">Sea lamprey</name>
    <dbReference type="NCBI Taxonomy" id="7757"/>
    <lineage>
        <taxon>Eukaryota</taxon>
        <taxon>Metazoa</taxon>
        <taxon>Chordata</taxon>
        <taxon>Craniata</taxon>
        <taxon>Vertebrata</taxon>
        <taxon>Cyclostomata</taxon>
        <taxon>Hyperoartia</taxon>
        <taxon>Petromyzontiformes</taxon>
        <taxon>Petromyzontidae</taxon>
        <taxon>Petromyzon</taxon>
    </lineage>
</organism>
<sequence length="724" mass="77313">MAATLHRVPRYDPLTANAGDDFSKRLGDGTVADGASLRRVAVVEDFYDIIYSIHVETAGGNERAVKHAGQKRTYKAISETYAFLPREAVTKFLMSCTECQKRMHLSPRAAEHKENEHPPALLSNDIDYNLPLTTTYMKHMRLHLLDANRQDEESESVGSVEEQRDMSASAPPASETERRDGGGSSSSSSPRGSQGGDEDHSLSSDLSGEACGPDAPQPAAATAAANGRPYEAGPDLEPAPREAEGTLAALPEPGLDLPLNLSEQRRARCGAARLPLPLGLPLPPPPPPPLPPLSQLIARAKAEEAELEMDTDAASETEAASEPARVRARHGATVKAERDKEHDVSRSPHRGVVAAAAAVAVVAAGYELRRREAVAAVAAVADDASPVRGGDDDDDEHDEDAERMGDVEGADPERLKAFNMFVRLFVDENLDRMVPISKQPKEKVQAILESCHRQFPEFQERARKRIRTYLKSCRRLRKNGLELQQSRTTPPHLTSAVAENILAMACESESRNAAKRIRLDLQADEPMPLERPAHLPHDLVRTSHQHQHLQQQQPPPSFPPPPPPAPMPLAFAGDAPPYVNGSMRYAHHGFGGLGGGIQHPALSAHHNPPAPPPPPALHLANISNGPTDLSMKKPPSTRSNSSGSNSSSGSSSPSPQGQVQAGGAGPTCCKASGGGAGGGAGGCPAQLSPTEVGAVRQLISGYRESAAFLLRSADELENLILQHN</sequence>
<accession>A0AAJ7UK81</accession>
<feature type="compositionally biased region" description="Acidic residues" evidence="1">
    <location>
        <begin position="305"/>
        <end position="315"/>
    </location>
</feature>
<feature type="region of interest" description="Disordered" evidence="1">
    <location>
        <begin position="148"/>
        <end position="262"/>
    </location>
</feature>
<reference evidence="4" key="1">
    <citation type="submission" date="2025-08" db="UniProtKB">
        <authorList>
            <consortium name="RefSeq"/>
        </authorList>
    </citation>
    <scope>IDENTIFICATION</scope>
    <source>
        <tissue evidence="4">Sperm</tissue>
    </source>
</reference>